<accession>A0A0S7YBE9</accession>
<name>A0A0S7YBE9_UNCT6</name>
<dbReference type="EMBL" id="LJNI01000104">
    <property type="protein sequence ID" value="KPJ72032.1"/>
    <property type="molecule type" value="Genomic_DNA"/>
</dbReference>
<gene>
    <name evidence="2" type="ORF">AMJ52_07690</name>
</gene>
<feature type="signal peptide" evidence="1">
    <location>
        <begin position="1"/>
        <end position="21"/>
    </location>
</feature>
<sequence length="179" mass="21270">MKKWILLLLSIVFFVSCEGDASLPKHTPQHEVEQIALNFVRDVKNNVYTNQSYYFVADSEFIADDREFYFRRLEKFIKNNAWDLYFTAIDIYDGQELTSDVILRAKSGDIVIFCVNYWNDTQRWELDAYEFPGLTFYRPDDQSYEDYVKQLIAEAKDVGVEYSQRQTIGNQGTYYIEYQ</sequence>
<protein>
    <recommendedName>
        <fullName evidence="4">Lipoprotein</fullName>
    </recommendedName>
</protein>
<dbReference type="Proteomes" id="UP000051012">
    <property type="component" value="Unassembled WGS sequence"/>
</dbReference>
<evidence type="ECO:0008006" key="4">
    <source>
        <dbReference type="Google" id="ProtNLM"/>
    </source>
</evidence>
<keyword evidence="1" id="KW-0732">Signal</keyword>
<comment type="caution">
    <text evidence="2">The sequence shown here is derived from an EMBL/GenBank/DDBJ whole genome shotgun (WGS) entry which is preliminary data.</text>
</comment>
<proteinExistence type="predicted"/>
<dbReference type="AlphaFoldDB" id="A0A0S7YBE9"/>
<evidence type="ECO:0000313" key="3">
    <source>
        <dbReference type="Proteomes" id="UP000051012"/>
    </source>
</evidence>
<feature type="chain" id="PRO_5006640515" description="Lipoprotein" evidence="1">
    <location>
        <begin position="22"/>
        <end position="179"/>
    </location>
</feature>
<dbReference type="PROSITE" id="PS51257">
    <property type="entry name" value="PROKAR_LIPOPROTEIN"/>
    <property type="match status" value="1"/>
</dbReference>
<evidence type="ECO:0000313" key="2">
    <source>
        <dbReference type="EMBL" id="KPJ72032.1"/>
    </source>
</evidence>
<organism evidence="2 3">
    <name type="scientific">candidate division TA06 bacterium DG_78</name>
    <dbReference type="NCBI Taxonomy" id="1703772"/>
    <lineage>
        <taxon>Bacteria</taxon>
        <taxon>Bacteria division TA06</taxon>
    </lineage>
</organism>
<reference evidence="2 3" key="1">
    <citation type="journal article" date="2015" name="Microbiome">
        <title>Genomic resolution of linkages in carbon, nitrogen, and sulfur cycling among widespread estuary sediment bacteria.</title>
        <authorList>
            <person name="Baker B.J."/>
            <person name="Lazar C.S."/>
            <person name="Teske A.P."/>
            <person name="Dick G.J."/>
        </authorList>
    </citation>
    <scope>NUCLEOTIDE SEQUENCE [LARGE SCALE GENOMIC DNA]</scope>
    <source>
        <strain evidence="2">DG_78</strain>
    </source>
</reference>
<evidence type="ECO:0000256" key="1">
    <source>
        <dbReference type="SAM" id="SignalP"/>
    </source>
</evidence>